<dbReference type="Gene3D" id="3.30.565.10">
    <property type="entry name" value="Histidine kinase-like ATPase, C-terminal domain"/>
    <property type="match status" value="1"/>
</dbReference>
<feature type="domain" description="Histidine kinase/HSP90-like ATPase" evidence="1">
    <location>
        <begin position="29"/>
        <end position="138"/>
    </location>
</feature>
<evidence type="ECO:0000259" key="1">
    <source>
        <dbReference type="Pfam" id="PF13581"/>
    </source>
</evidence>
<dbReference type="EMBL" id="JADJZA010000006">
    <property type="protein sequence ID" value="MBK9296829.1"/>
    <property type="molecule type" value="Genomic_DNA"/>
</dbReference>
<dbReference type="InterPro" id="IPR036890">
    <property type="entry name" value="HATPase_C_sf"/>
</dbReference>
<protein>
    <submittedName>
        <fullName evidence="2">ATP-binding protein</fullName>
    </submittedName>
</protein>
<keyword evidence="2" id="KW-0067">ATP-binding</keyword>
<name>A0A936NBX0_9ACTN</name>
<proteinExistence type="predicted"/>
<evidence type="ECO:0000313" key="3">
    <source>
        <dbReference type="Proteomes" id="UP000727993"/>
    </source>
</evidence>
<dbReference type="AlphaFoldDB" id="A0A936NBX0"/>
<dbReference type="Proteomes" id="UP000727993">
    <property type="component" value="Unassembled WGS sequence"/>
</dbReference>
<dbReference type="InterPro" id="IPR003594">
    <property type="entry name" value="HATPase_dom"/>
</dbReference>
<keyword evidence="2" id="KW-0547">Nucleotide-binding</keyword>
<dbReference type="GO" id="GO:0005524">
    <property type="term" value="F:ATP binding"/>
    <property type="evidence" value="ECO:0007669"/>
    <property type="project" value="UniProtKB-KW"/>
</dbReference>
<organism evidence="2 3">
    <name type="scientific">Candidatus Neomicrothrix subdominans</name>
    <dbReference type="NCBI Taxonomy" id="2954438"/>
    <lineage>
        <taxon>Bacteria</taxon>
        <taxon>Bacillati</taxon>
        <taxon>Actinomycetota</taxon>
        <taxon>Acidimicrobiia</taxon>
        <taxon>Acidimicrobiales</taxon>
        <taxon>Microthrixaceae</taxon>
        <taxon>Candidatus Neomicrothrix</taxon>
    </lineage>
</organism>
<reference evidence="2 3" key="1">
    <citation type="submission" date="2020-10" db="EMBL/GenBank/DDBJ databases">
        <title>Connecting structure to function with the recovery of over 1000 high-quality activated sludge metagenome-assembled genomes encoding full-length rRNA genes using long-read sequencing.</title>
        <authorList>
            <person name="Singleton C.M."/>
            <person name="Petriglieri F."/>
            <person name="Kristensen J.M."/>
            <person name="Kirkegaard R.H."/>
            <person name="Michaelsen T.Y."/>
            <person name="Andersen M.H."/>
            <person name="Karst S.M."/>
            <person name="Dueholm M.S."/>
            <person name="Nielsen P.H."/>
            <person name="Albertsen M."/>
        </authorList>
    </citation>
    <scope>NUCLEOTIDE SEQUENCE [LARGE SCALE GENOMIC DNA]</scope>
    <source>
        <strain evidence="2">Lyne_18-Q3-R50-59_MAXAC.006</strain>
    </source>
</reference>
<evidence type="ECO:0000313" key="2">
    <source>
        <dbReference type="EMBL" id="MBK9296829.1"/>
    </source>
</evidence>
<dbReference type="Pfam" id="PF13581">
    <property type="entry name" value="HATPase_c_2"/>
    <property type="match status" value="1"/>
</dbReference>
<gene>
    <name evidence="2" type="ORF">IPN02_08320</name>
</gene>
<sequence>MLDADEIQATDAGDDAARRAIAGPITLGFPARPEPVRLARLVGAAVAGSVDASLDDIEDLRIAVGEACTMLVGHATPSARVEITIEPRAEAIDFSAQLRGGLRPDPQVDDLAQLVLRSLADDVDFRLDADEAALTFSWPIAGAASSGSSSGR</sequence>
<accession>A0A936NBX0</accession>
<comment type="caution">
    <text evidence="2">The sequence shown here is derived from an EMBL/GenBank/DDBJ whole genome shotgun (WGS) entry which is preliminary data.</text>
</comment>